<reference evidence="2 3" key="1">
    <citation type="journal article" date="2015" name="Genome Biol. Evol.">
        <title>Comparative Genomics of a Bacterivorous Green Alga Reveals Evolutionary Causalities and Consequences of Phago-Mixotrophic Mode of Nutrition.</title>
        <authorList>
            <person name="Burns J.A."/>
            <person name="Paasch A."/>
            <person name="Narechania A."/>
            <person name="Kim E."/>
        </authorList>
    </citation>
    <scope>NUCLEOTIDE SEQUENCE [LARGE SCALE GENOMIC DNA]</scope>
    <source>
        <strain evidence="2 3">PLY_AMNH</strain>
    </source>
</reference>
<evidence type="ECO:0000313" key="2">
    <source>
        <dbReference type="EMBL" id="KAK3270713.1"/>
    </source>
</evidence>
<dbReference type="Proteomes" id="UP001190700">
    <property type="component" value="Unassembled WGS sequence"/>
</dbReference>
<proteinExistence type="predicted"/>
<keyword evidence="1" id="KW-0175">Coiled coil</keyword>
<evidence type="ECO:0000313" key="3">
    <source>
        <dbReference type="Proteomes" id="UP001190700"/>
    </source>
</evidence>
<sequence>MADIFTKAKASTKHGIPLVTKRTAELLNIKDRKVKLREQLRAAAEQQQLAAAEQQQLAAAKQSGNQKQMKASF</sequence>
<keyword evidence="3" id="KW-1185">Reference proteome</keyword>
<accession>A0AAE0G3M2</accession>
<gene>
    <name evidence="2" type="ORF">CYMTET_20904</name>
</gene>
<name>A0AAE0G3M2_9CHLO</name>
<protein>
    <submittedName>
        <fullName evidence="2">Uncharacterized protein</fullName>
    </submittedName>
</protein>
<dbReference type="AlphaFoldDB" id="A0AAE0G3M2"/>
<evidence type="ECO:0000256" key="1">
    <source>
        <dbReference type="SAM" id="Coils"/>
    </source>
</evidence>
<dbReference type="EMBL" id="LGRX02010240">
    <property type="protein sequence ID" value="KAK3270713.1"/>
    <property type="molecule type" value="Genomic_DNA"/>
</dbReference>
<organism evidence="2 3">
    <name type="scientific">Cymbomonas tetramitiformis</name>
    <dbReference type="NCBI Taxonomy" id="36881"/>
    <lineage>
        <taxon>Eukaryota</taxon>
        <taxon>Viridiplantae</taxon>
        <taxon>Chlorophyta</taxon>
        <taxon>Pyramimonadophyceae</taxon>
        <taxon>Pyramimonadales</taxon>
        <taxon>Pyramimonadaceae</taxon>
        <taxon>Cymbomonas</taxon>
    </lineage>
</organism>
<feature type="coiled-coil region" evidence="1">
    <location>
        <begin position="26"/>
        <end position="63"/>
    </location>
</feature>
<comment type="caution">
    <text evidence="2">The sequence shown here is derived from an EMBL/GenBank/DDBJ whole genome shotgun (WGS) entry which is preliminary data.</text>
</comment>